<dbReference type="AlphaFoldDB" id="A0A0A9FZ33"/>
<dbReference type="EMBL" id="GBRH01184298">
    <property type="protein sequence ID" value="JAE13598.1"/>
    <property type="molecule type" value="Transcribed_RNA"/>
</dbReference>
<evidence type="ECO:0000313" key="2">
    <source>
        <dbReference type="EMBL" id="JAE13598.1"/>
    </source>
</evidence>
<keyword evidence="1" id="KW-0812">Transmembrane</keyword>
<organism evidence="2">
    <name type="scientific">Arundo donax</name>
    <name type="common">Giant reed</name>
    <name type="synonym">Donax arundinaceus</name>
    <dbReference type="NCBI Taxonomy" id="35708"/>
    <lineage>
        <taxon>Eukaryota</taxon>
        <taxon>Viridiplantae</taxon>
        <taxon>Streptophyta</taxon>
        <taxon>Embryophyta</taxon>
        <taxon>Tracheophyta</taxon>
        <taxon>Spermatophyta</taxon>
        <taxon>Magnoliopsida</taxon>
        <taxon>Liliopsida</taxon>
        <taxon>Poales</taxon>
        <taxon>Poaceae</taxon>
        <taxon>PACMAD clade</taxon>
        <taxon>Arundinoideae</taxon>
        <taxon>Arundineae</taxon>
        <taxon>Arundo</taxon>
    </lineage>
</organism>
<reference evidence="2" key="2">
    <citation type="journal article" date="2015" name="Data Brief">
        <title>Shoot transcriptome of the giant reed, Arundo donax.</title>
        <authorList>
            <person name="Barrero R.A."/>
            <person name="Guerrero F.D."/>
            <person name="Moolhuijzen P."/>
            <person name="Goolsby J.A."/>
            <person name="Tidwell J."/>
            <person name="Bellgard S.E."/>
            <person name="Bellgard M.I."/>
        </authorList>
    </citation>
    <scope>NUCLEOTIDE SEQUENCE</scope>
    <source>
        <tissue evidence="2">Shoot tissue taken approximately 20 cm above the soil surface</tissue>
    </source>
</reference>
<keyword evidence="1" id="KW-1133">Transmembrane helix</keyword>
<accession>A0A0A9FZ33</accession>
<feature type="transmembrane region" description="Helical" evidence="1">
    <location>
        <begin position="24"/>
        <end position="46"/>
    </location>
</feature>
<proteinExistence type="predicted"/>
<reference evidence="2" key="1">
    <citation type="submission" date="2014-09" db="EMBL/GenBank/DDBJ databases">
        <authorList>
            <person name="Magalhaes I.L.F."/>
            <person name="Oliveira U."/>
            <person name="Santos F.R."/>
            <person name="Vidigal T.H.D.A."/>
            <person name="Brescovit A.D."/>
            <person name="Santos A.J."/>
        </authorList>
    </citation>
    <scope>NUCLEOTIDE SEQUENCE</scope>
    <source>
        <tissue evidence="2">Shoot tissue taken approximately 20 cm above the soil surface</tissue>
    </source>
</reference>
<keyword evidence="1" id="KW-0472">Membrane</keyword>
<protein>
    <submittedName>
        <fullName evidence="2">Uncharacterized protein</fullName>
    </submittedName>
</protein>
<sequence length="56" mass="6891">MPQYDSKLLTRCLHVQFQHQSSRFIIQVCTGYLFYCIILPTKYWSFYFDQSYLQKL</sequence>
<name>A0A0A9FZ33_ARUDO</name>
<evidence type="ECO:0000256" key="1">
    <source>
        <dbReference type="SAM" id="Phobius"/>
    </source>
</evidence>